<dbReference type="InterPro" id="IPR000727">
    <property type="entry name" value="T_SNARE_dom"/>
</dbReference>
<evidence type="ECO:0000256" key="2">
    <source>
        <dbReference type="ARBA" id="ARBA00022519"/>
    </source>
</evidence>
<dbReference type="CDD" id="cd06225">
    <property type="entry name" value="HAMP"/>
    <property type="match status" value="1"/>
</dbReference>
<evidence type="ECO:0000259" key="9">
    <source>
        <dbReference type="PROSITE" id="PS50885"/>
    </source>
</evidence>
<comment type="similarity">
    <text evidence="4">Belongs to the methyl-accepting chemotaxis (MCP) protein family.</text>
</comment>
<reference evidence="10 11" key="1">
    <citation type="submission" date="2024-04" db="EMBL/GenBank/DDBJ databases">
        <authorList>
            <person name="Abashina T."/>
            <person name="Shaikin A."/>
        </authorList>
    </citation>
    <scope>NUCLEOTIDE SEQUENCE [LARGE SCALE GENOMIC DNA]</scope>
    <source>
        <strain evidence="10 11">AAFK</strain>
    </source>
</reference>
<dbReference type="Pfam" id="PF00672">
    <property type="entry name" value="HAMP"/>
    <property type="match status" value="1"/>
</dbReference>
<accession>A0ABU9D803</accession>
<evidence type="ECO:0000256" key="6">
    <source>
        <dbReference type="SAM" id="Phobius"/>
    </source>
</evidence>
<feature type="domain" description="T-SNARE coiled-coil homology" evidence="8">
    <location>
        <begin position="455"/>
        <end position="517"/>
    </location>
</feature>
<gene>
    <name evidence="10" type="ORF">WOB96_03620</name>
</gene>
<dbReference type="PANTHER" id="PTHR32089">
    <property type="entry name" value="METHYL-ACCEPTING CHEMOTAXIS PROTEIN MCPB"/>
    <property type="match status" value="1"/>
</dbReference>
<evidence type="ECO:0000259" key="7">
    <source>
        <dbReference type="PROSITE" id="PS50111"/>
    </source>
</evidence>
<dbReference type="PROSITE" id="PS50885">
    <property type="entry name" value="HAMP"/>
    <property type="match status" value="1"/>
</dbReference>
<dbReference type="PROSITE" id="PS50111">
    <property type="entry name" value="CHEMOTAXIS_TRANSDUC_2"/>
    <property type="match status" value="1"/>
</dbReference>
<dbReference type="PROSITE" id="PS50192">
    <property type="entry name" value="T_SNARE"/>
    <property type="match status" value="1"/>
</dbReference>
<keyword evidence="3 5" id="KW-0807">Transducer</keyword>
<dbReference type="PANTHER" id="PTHR32089:SF112">
    <property type="entry name" value="LYSOZYME-LIKE PROTEIN-RELATED"/>
    <property type="match status" value="1"/>
</dbReference>
<organism evidence="10 11">
    <name type="scientific">Thermithiobacillus plumbiphilus</name>
    <dbReference type="NCBI Taxonomy" id="1729899"/>
    <lineage>
        <taxon>Bacteria</taxon>
        <taxon>Pseudomonadati</taxon>
        <taxon>Pseudomonadota</taxon>
        <taxon>Acidithiobacillia</taxon>
        <taxon>Acidithiobacillales</taxon>
        <taxon>Thermithiobacillaceae</taxon>
        <taxon>Thermithiobacillus</taxon>
    </lineage>
</organism>
<keyword evidence="11" id="KW-1185">Reference proteome</keyword>
<keyword evidence="6" id="KW-0472">Membrane</keyword>
<dbReference type="Gene3D" id="1.10.287.950">
    <property type="entry name" value="Methyl-accepting chemotaxis protein"/>
    <property type="match status" value="1"/>
</dbReference>
<keyword evidence="2" id="KW-0997">Cell inner membrane</keyword>
<evidence type="ECO:0000313" key="11">
    <source>
        <dbReference type="Proteomes" id="UP001446205"/>
    </source>
</evidence>
<protein>
    <submittedName>
        <fullName evidence="10">Methyl-accepting chemotaxis protein</fullName>
    </submittedName>
</protein>
<dbReference type="CDD" id="cd11386">
    <property type="entry name" value="MCP_signal"/>
    <property type="match status" value="1"/>
</dbReference>
<dbReference type="Pfam" id="PF00015">
    <property type="entry name" value="MCPsignal"/>
    <property type="match status" value="1"/>
</dbReference>
<proteinExistence type="inferred from homology"/>
<feature type="transmembrane region" description="Helical" evidence="6">
    <location>
        <begin position="185"/>
        <end position="208"/>
    </location>
</feature>
<feature type="domain" description="HAMP" evidence="9">
    <location>
        <begin position="209"/>
        <end position="263"/>
    </location>
</feature>
<evidence type="ECO:0000256" key="5">
    <source>
        <dbReference type="PROSITE-ProRule" id="PRU00284"/>
    </source>
</evidence>
<comment type="subcellular location">
    <subcellularLocation>
        <location evidence="1">Cell inner membrane</location>
        <topology evidence="1">Multi-pass membrane protein</topology>
    </subcellularLocation>
</comment>
<name>A0ABU9D803_9PROT</name>
<dbReference type="Pfam" id="PF12729">
    <property type="entry name" value="4HB_MCP_1"/>
    <property type="match status" value="1"/>
</dbReference>
<dbReference type="RefSeq" id="WP_341369910.1">
    <property type="nucleotide sequence ID" value="NZ_JBBPCO010000002.1"/>
</dbReference>
<feature type="domain" description="Methyl-accepting transducer" evidence="7">
    <location>
        <begin position="268"/>
        <end position="504"/>
    </location>
</feature>
<dbReference type="Proteomes" id="UP001446205">
    <property type="component" value="Unassembled WGS sequence"/>
</dbReference>
<evidence type="ECO:0000259" key="8">
    <source>
        <dbReference type="PROSITE" id="PS50192"/>
    </source>
</evidence>
<dbReference type="InterPro" id="IPR003660">
    <property type="entry name" value="HAMP_dom"/>
</dbReference>
<dbReference type="SMART" id="SM00283">
    <property type="entry name" value="MA"/>
    <property type="match status" value="1"/>
</dbReference>
<keyword evidence="2" id="KW-1003">Cell membrane</keyword>
<dbReference type="InterPro" id="IPR024478">
    <property type="entry name" value="HlyB_4HB_MCP"/>
</dbReference>
<sequence>MFGFTATIKGRLIFSTLLAATLFLVALGVALSGMNSMSQRFVTFIQHDQAILSSLQGMYAQGLQNGQALRNIIFNPSNAKGHENFRNSAEGFQESYDKALKLTAGNPEMQNLLRQTGESWQQDNQIKARIIELASSDPQAAIATLNQEETPVWREVRKNLLVLIRDQGASAETTRQETMSYANGIIATSLGLALAALLFGGMIMFWVVRNISQRLHSVQRAIDELRQGDGDLTRRLPDQGRDEIARLSSSINDFIGKIRKIIIGVRDAAESASVTATQLNAMTVNVSRDARTQTEGIFQISTAMEEMSNTVKEVANNAGSAANASSQASEVVKAGNAIGQQTMAALNRIDGTVGSSAGRISELNTAIQQIGEVTRVIKDIAEQTNLLALNAAIEAARAGEHGRGFAVVADEVRKLSERTAASTTDIASIVQTVQAGTQQAVSAMDQARGEVSQGVEHGQEAGKAFQQIDSSVRTVTEMMHQIATAAEEQSAVGTEISRNLEQVSRIADSTNQDIQRTTEAVANLAETAQNLRILVNQFKLGGA</sequence>
<keyword evidence="6" id="KW-1133">Transmembrane helix</keyword>
<evidence type="ECO:0000313" key="10">
    <source>
        <dbReference type="EMBL" id="MEK8088845.1"/>
    </source>
</evidence>
<dbReference type="SUPFAM" id="SSF58104">
    <property type="entry name" value="Methyl-accepting chemotaxis protein (MCP) signaling domain"/>
    <property type="match status" value="1"/>
</dbReference>
<evidence type="ECO:0000256" key="4">
    <source>
        <dbReference type="ARBA" id="ARBA00029447"/>
    </source>
</evidence>
<comment type="caution">
    <text evidence="10">The sequence shown here is derived from an EMBL/GenBank/DDBJ whole genome shotgun (WGS) entry which is preliminary data.</text>
</comment>
<dbReference type="EMBL" id="JBBPCO010000002">
    <property type="protein sequence ID" value="MEK8088845.1"/>
    <property type="molecule type" value="Genomic_DNA"/>
</dbReference>
<keyword evidence="6" id="KW-0812">Transmembrane</keyword>
<dbReference type="SMART" id="SM00304">
    <property type="entry name" value="HAMP"/>
    <property type="match status" value="1"/>
</dbReference>
<evidence type="ECO:0000256" key="1">
    <source>
        <dbReference type="ARBA" id="ARBA00004429"/>
    </source>
</evidence>
<evidence type="ECO:0000256" key="3">
    <source>
        <dbReference type="ARBA" id="ARBA00023224"/>
    </source>
</evidence>
<dbReference type="InterPro" id="IPR004089">
    <property type="entry name" value="MCPsignal_dom"/>
</dbReference>
<feature type="transmembrane region" description="Helical" evidence="6">
    <location>
        <begin position="12"/>
        <end position="31"/>
    </location>
</feature>